<gene>
    <name evidence="4" type="primary">gcvPB_1</name>
    <name evidence="4" type="ORF">NCTC5664_03459</name>
</gene>
<organism evidence="4 5">
    <name type="scientific">Staphylococcus aureus</name>
    <dbReference type="NCBI Taxonomy" id="1280"/>
    <lineage>
        <taxon>Bacteria</taxon>
        <taxon>Bacillati</taxon>
        <taxon>Bacillota</taxon>
        <taxon>Bacilli</taxon>
        <taxon>Bacillales</taxon>
        <taxon>Staphylococcaceae</taxon>
        <taxon>Staphylococcus</taxon>
    </lineage>
</organism>
<dbReference type="PANTHER" id="PTHR11773:SF1">
    <property type="entry name" value="GLYCINE DEHYDROGENASE (DECARBOXYLATING), MITOCHONDRIAL"/>
    <property type="match status" value="1"/>
</dbReference>
<dbReference type="EMBL" id="UHAQ01000004">
    <property type="protein sequence ID" value="SUK94641.1"/>
    <property type="molecule type" value="Genomic_DNA"/>
</dbReference>
<dbReference type="InterPro" id="IPR015422">
    <property type="entry name" value="PyrdxlP-dep_Trfase_small"/>
</dbReference>
<dbReference type="GO" id="GO:0030170">
    <property type="term" value="F:pyridoxal phosphate binding"/>
    <property type="evidence" value="ECO:0007669"/>
    <property type="project" value="TreeGrafter"/>
</dbReference>
<dbReference type="InterPro" id="IPR049316">
    <property type="entry name" value="GDC-P_C"/>
</dbReference>
<reference evidence="4 5" key="1">
    <citation type="submission" date="2018-06" db="EMBL/GenBank/DDBJ databases">
        <authorList>
            <consortium name="Pathogen Informatics"/>
            <person name="Doyle S."/>
        </authorList>
    </citation>
    <scope>NUCLEOTIDE SEQUENCE [LARGE SCALE GENOMIC DNA]</scope>
    <source>
        <strain evidence="4 5">NCTC5664</strain>
    </source>
</reference>
<proteinExistence type="predicted"/>
<evidence type="ECO:0000259" key="3">
    <source>
        <dbReference type="Pfam" id="PF21478"/>
    </source>
</evidence>
<evidence type="ECO:0000256" key="1">
    <source>
        <dbReference type="ARBA" id="ARBA00022898"/>
    </source>
</evidence>
<dbReference type="FunFam" id="3.90.1150.10:FF:000014">
    <property type="entry name" value="Probable glycine dehydrogenase (decarboxylating) subunit 2"/>
    <property type="match status" value="1"/>
</dbReference>
<dbReference type="GO" id="GO:0005960">
    <property type="term" value="C:glycine cleavage complex"/>
    <property type="evidence" value="ECO:0007669"/>
    <property type="project" value="TreeGrafter"/>
</dbReference>
<dbReference type="Pfam" id="PF21478">
    <property type="entry name" value="GcvP2_C"/>
    <property type="match status" value="1"/>
</dbReference>
<dbReference type="GO" id="GO:0016594">
    <property type="term" value="F:glycine binding"/>
    <property type="evidence" value="ECO:0007669"/>
    <property type="project" value="TreeGrafter"/>
</dbReference>
<dbReference type="Gene3D" id="3.90.1150.10">
    <property type="entry name" value="Aspartate Aminotransferase, domain 1"/>
    <property type="match status" value="1"/>
</dbReference>
<protein>
    <submittedName>
        <fullName evidence="4">Glycine dehydrogenase subunit 2</fullName>
        <ecNumber evidence="4">1.4.4.2</ecNumber>
    </submittedName>
</protein>
<dbReference type="SUPFAM" id="SSF53383">
    <property type="entry name" value="PLP-dependent transferases"/>
    <property type="match status" value="1"/>
</dbReference>
<name>A0A380E421_STAAU</name>
<accession>A0A380E421</accession>
<feature type="domain" description="Glycine dehydrogenase C-terminal" evidence="3">
    <location>
        <begin position="5"/>
        <end position="95"/>
    </location>
</feature>
<keyword evidence="1" id="KW-0663">Pyridoxal phosphate</keyword>
<dbReference type="Proteomes" id="UP000254502">
    <property type="component" value="Unassembled WGS sequence"/>
</dbReference>
<keyword evidence="2 4" id="KW-0560">Oxidoreductase</keyword>
<dbReference type="AlphaFoldDB" id="A0A380E421"/>
<dbReference type="InterPro" id="IPR015424">
    <property type="entry name" value="PyrdxlP-dep_Trfase"/>
</dbReference>
<dbReference type="GO" id="GO:0005829">
    <property type="term" value="C:cytosol"/>
    <property type="evidence" value="ECO:0007669"/>
    <property type="project" value="TreeGrafter"/>
</dbReference>
<dbReference type="PANTHER" id="PTHR11773">
    <property type="entry name" value="GLYCINE DEHYDROGENASE, DECARBOXYLATING"/>
    <property type="match status" value="1"/>
</dbReference>
<dbReference type="GO" id="GO:0004375">
    <property type="term" value="F:glycine dehydrogenase (decarboxylating) activity"/>
    <property type="evidence" value="ECO:0007669"/>
    <property type="project" value="UniProtKB-EC"/>
</dbReference>
<dbReference type="InterPro" id="IPR020581">
    <property type="entry name" value="GDC_P"/>
</dbReference>
<evidence type="ECO:0000256" key="2">
    <source>
        <dbReference type="ARBA" id="ARBA00023002"/>
    </source>
</evidence>
<dbReference type="EC" id="1.4.4.2" evidence="4"/>
<evidence type="ECO:0000313" key="5">
    <source>
        <dbReference type="Proteomes" id="UP000254502"/>
    </source>
</evidence>
<evidence type="ECO:0000313" key="4">
    <source>
        <dbReference type="EMBL" id="SUK94641.1"/>
    </source>
</evidence>
<dbReference type="GO" id="GO:0019464">
    <property type="term" value="P:glycine decarboxylation via glycine cleavage system"/>
    <property type="evidence" value="ECO:0007669"/>
    <property type="project" value="TreeGrafter"/>
</dbReference>
<sequence>MRIILKHVLSEHFEIPYKQYCKHEFVLSGVRQKEFGVRTLDMAKRLLDFGVHPPTIYFPLNVEEGMMIEPTETESKETLDYFIDTLISIAEEAKNDPDKVLEAPHTTVIDRLDEATAARKPILKFENLKQEK</sequence>